<dbReference type="Pfam" id="PF13527">
    <property type="entry name" value="Acetyltransf_9"/>
    <property type="match status" value="1"/>
</dbReference>
<dbReference type="InterPro" id="IPR000182">
    <property type="entry name" value="GNAT_dom"/>
</dbReference>
<proteinExistence type="predicted"/>
<keyword evidence="2" id="KW-0808">Transferase</keyword>
<dbReference type="PANTHER" id="PTHR37817">
    <property type="entry name" value="N-ACETYLTRANSFERASE EIS"/>
    <property type="match status" value="1"/>
</dbReference>
<evidence type="ECO:0000259" key="1">
    <source>
        <dbReference type="PROSITE" id="PS51186"/>
    </source>
</evidence>
<keyword evidence="3" id="KW-1185">Reference proteome</keyword>
<dbReference type="InterPro" id="IPR051554">
    <property type="entry name" value="Acetyltransferase_Eis"/>
</dbReference>
<sequence>MDKKDSVLKLWRECFDDTDQYVDMFFSEVYRDEDALVLEEEGRIVSSMMLQRYTMNFHGVTSSVSYVCGAATAKSLRGHGYMRRLMGHALRESYRRGDILCTLIPAGEWLYHYYGHMGFSPVFYMDKERYTSAHKFRSTGVYSRYYDLSGVEAYGFFNRIMESRPCAVQHTRRQYDEILMDNSADAGAVIALADSHGSPVAMAFAVPDADEVVVKDVLAVDGDSRAAVLAEVLREFAGCPMTVYGYYDAVRDNDNCVVRGMARVVNVEKCLSVIAGRYTDMKLSIRVNDAEIDENNGVYTLADGKCMRNDEYGGELDYDIDVEVFTSIIFGNDVTRRLLDFPAERPFISLMLD</sequence>
<evidence type="ECO:0000313" key="3">
    <source>
        <dbReference type="Proteomes" id="UP001565200"/>
    </source>
</evidence>
<dbReference type="SUPFAM" id="SSF55729">
    <property type="entry name" value="Acyl-CoA N-acyltransferases (Nat)"/>
    <property type="match status" value="1"/>
</dbReference>
<accession>A0ABV4CVU1</accession>
<organism evidence="2 3">
    <name type="scientific">Heminiphilus faecis</name>
    <dbReference type="NCBI Taxonomy" id="2601703"/>
    <lineage>
        <taxon>Bacteria</taxon>
        <taxon>Pseudomonadati</taxon>
        <taxon>Bacteroidota</taxon>
        <taxon>Bacteroidia</taxon>
        <taxon>Bacteroidales</taxon>
        <taxon>Muribaculaceae</taxon>
        <taxon>Heminiphilus</taxon>
    </lineage>
</organism>
<comment type="caution">
    <text evidence="2">The sequence shown here is derived from an EMBL/GenBank/DDBJ whole genome shotgun (WGS) entry which is preliminary data.</text>
</comment>
<dbReference type="GO" id="GO:0016746">
    <property type="term" value="F:acyltransferase activity"/>
    <property type="evidence" value="ECO:0007669"/>
    <property type="project" value="UniProtKB-KW"/>
</dbReference>
<name>A0ABV4CVU1_9BACT</name>
<dbReference type="PANTHER" id="PTHR37817:SF1">
    <property type="entry name" value="N-ACETYLTRANSFERASE EIS"/>
    <property type="match status" value="1"/>
</dbReference>
<dbReference type="Gene3D" id="3.40.630.30">
    <property type="match status" value="1"/>
</dbReference>
<dbReference type="Gene3D" id="3.30.1050.10">
    <property type="entry name" value="SCP2 sterol-binding domain"/>
    <property type="match status" value="1"/>
</dbReference>
<dbReference type="RefSeq" id="WP_369863248.1">
    <property type="nucleotide sequence ID" value="NZ_JBCLPP010000008.1"/>
</dbReference>
<gene>
    <name evidence="2" type="ORF">AAK873_04115</name>
</gene>
<dbReference type="CDD" id="cd04301">
    <property type="entry name" value="NAT_SF"/>
    <property type="match status" value="1"/>
</dbReference>
<dbReference type="Proteomes" id="UP001565200">
    <property type="component" value="Unassembled WGS sequence"/>
</dbReference>
<feature type="domain" description="N-acetyltransferase" evidence="1">
    <location>
        <begin position="1"/>
        <end position="137"/>
    </location>
</feature>
<protein>
    <submittedName>
        <fullName evidence="2">GNAT family N-acetyltransferase</fullName>
        <ecNumber evidence="2">2.3.1.-</ecNumber>
    </submittedName>
</protein>
<dbReference type="PROSITE" id="PS51186">
    <property type="entry name" value="GNAT"/>
    <property type="match status" value="1"/>
</dbReference>
<dbReference type="EC" id="2.3.1.-" evidence="2"/>
<dbReference type="InterPro" id="IPR036527">
    <property type="entry name" value="SCP2_sterol-bd_dom_sf"/>
</dbReference>
<keyword evidence="2" id="KW-0012">Acyltransferase</keyword>
<dbReference type="SUPFAM" id="SSF55718">
    <property type="entry name" value="SCP-like"/>
    <property type="match status" value="1"/>
</dbReference>
<reference evidence="2 3" key="1">
    <citation type="submission" date="2024-03" db="EMBL/GenBank/DDBJ databases">
        <title>Mouse gut bacterial collection (mGBC) of GemPharmatech.</title>
        <authorList>
            <person name="He Y."/>
            <person name="Dong L."/>
            <person name="Wu D."/>
            <person name="Gao X."/>
            <person name="Lin Z."/>
        </authorList>
    </citation>
    <scope>NUCLEOTIDE SEQUENCE [LARGE SCALE GENOMIC DNA]</scope>
    <source>
        <strain evidence="2 3">54-13</strain>
    </source>
</reference>
<dbReference type="InterPro" id="IPR016181">
    <property type="entry name" value="Acyl_CoA_acyltransferase"/>
</dbReference>
<dbReference type="EMBL" id="JBCLPP010000008">
    <property type="protein sequence ID" value="MEY8244806.1"/>
    <property type="molecule type" value="Genomic_DNA"/>
</dbReference>
<evidence type="ECO:0000313" key="2">
    <source>
        <dbReference type="EMBL" id="MEY8244806.1"/>
    </source>
</evidence>